<gene>
    <name evidence="1" type="ORF">MENTE1834_LOCUS40045</name>
</gene>
<protein>
    <submittedName>
        <fullName evidence="1">Uncharacterized protein</fullName>
    </submittedName>
</protein>
<sequence>MGEGSDQQQQSTTTTEETSATLRSLKSLNQLSQNLQNLINSSDKSGPELHNRISQLRASIERLRTNTNSIENINRSAEDQWTKIEDLRRQLVEKNEFFKRFREEKAGEGTSGAATSNQ</sequence>
<reference evidence="1" key="1">
    <citation type="submission" date="2023-11" db="EMBL/GenBank/DDBJ databases">
        <authorList>
            <person name="Poullet M."/>
        </authorList>
    </citation>
    <scope>NUCLEOTIDE SEQUENCE</scope>
    <source>
        <strain evidence="1">E1834</strain>
    </source>
</reference>
<dbReference type="EMBL" id="CAVMJV010000093">
    <property type="protein sequence ID" value="CAK5092154.1"/>
    <property type="molecule type" value="Genomic_DNA"/>
</dbReference>
<dbReference type="Proteomes" id="UP001497535">
    <property type="component" value="Unassembled WGS sequence"/>
</dbReference>
<comment type="caution">
    <text evidence="1">The sequence shown here is derived from an EMBL/GenBank/DDBJ whole genome shotgun (WGS) entry which is preliminary data.</text>
</comment>
<evidence type="ECO:0000313" key="1">
    <source>
        <dbReference type="EMBL" id="CAK5092154.1"/>
    </source>
</evidence>
<proteinExistence type="predicted"/>
<keyword evidence="2" id="KW-1185">Reference proteome</keyword>
<evidence type="ECO:0000313" key="2">
    <source>
        <dbReference type="Proteomes" id="UP001497535"/>
    </source>
</evidence>
<name>A0ACB1ALJ0_MELEN</name>
<accession>A0ACB1ALJ0</accession>
<organism evidence="1 2">
    <name type="scientific">Meloidogyne enterolobii</name>
    <name type="common">Root-knot nematode worm</name>
    <name type="synonym">Meloidogyne mayaguensis</name>
    <dbReference type="NCBI Taxonomy" id="390850"/>
    <lineage>
        <taxon>Eukaryota</taxon>
        <taxon>Metazoa</taxon>
        <taxon>Ecdysozoa</taxon>
        <taxon>Nematoda</taxon>
        <taxon>Chromadorea</taxon>
        <taxon>Rhabditida</taxon>
        <taxon>Tylenchina</taxon>
        <taxon>Tylenchomorpha</taxon>
        <taxon>Tylenchoidea</taxon>
        <taxon>Meloidogynidae</taxon>
        <taxon>Meloidogyninae</taxon>
        <taxon>Meloidogyne</taxon>
    </lineage>
</organism>